<gene>
    <name evidence="2" type="ORF">MIPYR_10682</name>
</gene>
<feature type="compositionally biased region" description="Low complexity" evidence="1">
    <location>
        <begin position="72"/>
        <end position="86"/>
    </location>
</feature>
<proteinExistence type="predicted"/>
<protein>
    <submittedName>
        <fullName evidence="2">Uncharacterized protein</fullName>
    </submittedName>
</protein>
<organism evidence="2">
    <name type="scientific">uncultured Microbacterium sp</name>
    <dbReference type="NCBI Taxonomy" id="191216"/>
    <lineage>
        <taxon>Bacteria</taxon>
        <taxon>Bacillati</taxon>
        <taxon>Actinomycetota</taxon>
        <taxon>Actinomycetes</taxon>
        <taxon>Micrococcales</taxon>
        <taxon>Microbacteriaceae</taxon>
        <taxon>Microbacterium</taxon>
        <taxon>environmental samples</taxon>
    </lineage>
</organism>
<feature type="region of interest" description="Disordered" evidence="1">
    <location>
        <begin position="53"/>
        <end position="86"/>
    </location>
</feature>
<evidence type="ECO:0000313" key="2">
    <source>
        <dbReference type="EMBL" id="SBS70848.1"/>
    </source>
</evidence>
<sequence length="86" mass="9712">MVRRVSLAYGDRELCFRTKTSQSHKDKRSRALHRRKTGVKWFTQLCAPVAVRKRSRSAPSSCWTASRRRSATRSSCPPSSSSTATP</sequence>
<accession>A0A1Y5P4G7</accession>
<name>A0A1Y5P4G7_9MICO</name>
<reference evidence="2" key="1">
    <citation type="submission" date="2016-03" db="EMBL/GenBank/DDBJ databases">
        <authorList>
            <person name="Ploux O."/>
        </authorList>
    </citation>
    <scope>NUCLEOTIDE SEQUENCE</scope>
    <source>
        <strain evidence="2">UC1</strain>
    </source>
</reference>
<evidence type="ECO:0000256" key="1">
    <source>
        <dbReference type="SAM" id="MobiDB-lite"/>
    </source>
</evidence>
<dbReference type="EMBL" id="FLQR01000001">
    <property type="protein sequence ID" value="SBS70848.1"/>
    <property type="molecule type" value="Genomic_DNA"/>
</dbReference>
<dbReference type="AlphaFoldDB" id="A0A1Y5P4G7"/>